<dbReference type="SUPFAM" id="SSF50965">
    <property type="entry name" value="Galactose oxidase, central domain"/>
    <property type="match status" value="1"/>
</dbReference>
<dbReference type="PANTHER" id="PTHR32208:SF96">
    <property type="entry name" value="GLYOXAL OXIDASE"/>
    <property type="match status" value="1"/>
</dbReference>
<reference evidence="5 6" key="1">
    <citation type="journal article" date="2016" name="Mol. Biol. Evol.">
        <title>Comparative Genomics of Early-Diverging Mushroom-Forming Fungi Provides Insights into the Origins of Lignocellulose Decay Capabilities.</title>
        <authorList>
            <person name="Nagy L.G."/>
            <person name="Riley R."/>
            <person name="Tritt A."/>
            <person name="Adam C."/>
            <person name="Daum C."/>
            <person name="Floudas D."/>
            <person name="Sun H."/>
            <person name="Yadav J.S."/>
            <person name="Pangilinan J."/>
            <person name="Larsson K.H."/>
            <person name="Matsuura K."/>
            <person name="Barry K."/>
            <person name="Labutti K."/>
            <person name="Kuo R."/>
            <person name="Ohm R.A."/>
            <person name="Bhattacharya S.S."/>
            <person name="Shirouzu T."/>
            <person name="Yoshinaga Y."/>
            <person name="Martin F.M."/>
            <person name="Grigoriev I.V."/>
            <person name="Hibbett D.S."/>
        </authorList>
    </citation>
    <scope>NUCLEOTIDE SEQUENCE [LARGE SCALE GENOMIC DNA]</scope>
    <source>
        <strain evidence="5 6">HHB12029</strain>
    </source>
</reference>
<evidence type="ECO:0008006" key="7">
    <source>
        <dbReference type="Google" id="ProtNLM"/>
    </source>
</evidence>
<dbReference type="EMBL" id="KV425894">
    <property type="protein sequence ID" value="KZW01402.1"/>
    <property type="molecule type" value="Genomic_DNA"/>
</dbReference>
<accession>A0A165NYM5</accession>
<dbReference type="AlphaFoldDB" id="A0A165NYM5"/>
<feature type="signal peptide" evidence="2">
    <location>
        <begin position="1"/>
        <end position="17"/>
    </location>
</feature>
<name>A0A165NYM5_EXIGL</name>
<dbReference type="InterPro" id="IPR011043">
    <property type="entry name" value="Gal_Oxase/kelch_b-propeller"/>
</dbReference>
<dbReference type="InterPro" id="IPR013783">
    <property type="entry name" value="Ig-like_fold"/>
</dbReference>
<evidence type="ECO:0000313" key="6">
    <source>
        <dbReference type="Proteomes" id="UP000077266"/>
    </source>
</evidence>
<dbReference type="Gene3D" id="2.60.40.10">
    <property type="entry name" value="Immunoglobulins"/>
    <property type="match status" value="1"/>
</dbReference>
<keyword evidence="1 2" id="KW-0732">Signal</keyword>
<dbReference type="Pfam" id="PF09118">
    <property type="entry name" value="GO-like_E_set"/>
    <property type="match status" value="1"/>
</dbReference>
<dbReference type="Proteomes" id="UP000077266">
    <property type="component" value="Unassembled WGS sequence"/>
</dbReference>
<evidence type="ECO:0000313" key="5">
    <source>
        <dbReference type="EMBL" id="KZW01402.1"/>
    </source>
</evidence>
<dbReference type="Gene3D" id="2.130.10.80">
    <property type="entry name" value="Galactose oxidase/kelch, beta-propeller"/>
    <property type="match status" value="1"/>
</dbReference>
<sequence>MGLALLVCLVLAVCVAADPQPGWTTRSLPLDTSFLASRTPKLPRRQAWHLTQPGTTGVAAMQLTVVSSTQLLIVDKVERNPLRINGHSAWSALYDLRTNTVRPVDLQTNSFCAGGGWLSNGTLVVLGGNDVLDPDIGDKNGAQGLRLFTPSQCSDSARQCAFFESPQRVRLASRRWYPSVVHLDDGALFIIGGSTAGVFENSPAFNVPTYEFWPPRNVVGADGKQHNGTPIPSPFLRNTLNANLFPIAILLPAGRIFIAANQKAIMYDYHLDIEIALPNIPNGVRVSYPMAGTGLLLPLTPDNGYTPTILLCGGSASSDSANPGTQSTQDVASAQCARLEISIAGIRAGWQVEQMPGPRVMPDAVLMPDGKVLIVNGARTGYSGYGNVRGQVGVSNADNPVQLPVLYDPAARVGTRFTSAGLPGSRIPRMYHSVASVLPSGAIVIAGSNPNNDVVTNVKFSTEYRLEILFPPYITMSRPVFVGLPARATWGQIVSLVVRLPPGTTQVQAALMDFGYSTHALHMNQRHVFLHAVQSSNTTLLITMPPNPTIFPPGPAWLFLLANGVPSEGQQLLIGSGVGPRVDTGAWLK</sequence>
<evidence type="ECO:0000259" key="4">
    <source>
        <dbReference type="Pfam" id="PF09118"/>
    </source>
</evidence>
<evidence type="ECO:0000259" key="3">
    <source>
        <dbReference type="Pfam" id="PF07250"/>
    </source>
</evidence>
<dbReference type="CDD" id="cd02851">
    <property type="entry name" value="E_set_GO_C"/>
    <property type="match status" value="1"/>
</dbReference>
<dbReference type="Pfam" id="PF07250">
    <property type="entry name" value="Glyoxal_oxid_N"/>
    <property type="match status" value="1"/>
</dbReference>
<dbReference type="InterPro" id="IPR037293">
    <property type="entry name" value="Gal_Oxidase_central_sf"/>
</dbReference>
<proteinExistence type="predicted"/>
<dbReference type="OrthoDB" id="2019572at2759"/>
<dbReference type="STRING" id="1314781.A0A165NYM5"/>
<organism evidence="5 6">
    <name type="scientific">Exidia glandulosa HHB12029</name>
    <dbReference type="NCBI Taxonomy" id="1314781"/>
    <lineage>
        <taxon>Eukaryota</taxon>
        <taxon>Fungi</taxon>
        <taxon>Dikarya</taxon>
        <taxon>Basidiomycota</taxon>
        <taxon>Agaricomycotina</taxon>
        <taxon>Agaricomycetes</taxon>
        <taxon>Auriculariales</taxon>
        <taxon>Exidiaceae</taxon>
        <taxon>Exidia</taxon>
    </lineage>
</organism>
<feature type="domain" description="Galactose oxidase-like Early set" evidence="4">
    <location>
        <begin position="478"/>
        <end position="571"/>
    </location>
</feature>
<dbReference type="SUPFAM" id="SSF81296">
    <property type="entry name" value="E set domains"/>
    <property type="match status" value="1"/>
</dbReference>
<dbReference type="InterPro" id="IPR014756">
    <property type="entry name" value="Ig_E-set"/>
</dbReference>
<feature type="chain" id="PRO_5007863591" description="Glyoxal oxidase" evidence="2">
    <location>
        <begin position="18"/>
        <end position="589"/>
    </location>
</feature>
<evidence type="ECO:0000256" key="1">
    <source>
        <dbReference type="ARBA" id="ARBA00022729"/>
    </source>
</evidence>
<dbReference type="InParanoid" id="A0A165NYM5"/>
<dbReference type="PANTHER" id="PTHR32208">
    <property type="entry name" value="SECRETED PROTEIN-RELATED"/>
    <property type="match status" value="1"/>
</dbReference>
<dbReference type="InterPro" id="IPR015202">
    <property type="entry name" value="GO-like_E_set"/>
</dbReference>
<dbReference type="InterPro" id="IPR009880">
    <property type="entry name" value="Glyoxal_oxidase_N"/>
</dbReference>
<evidence type="ECO:0000256" key="2">
    <source>
        <dbReference type="SAM" id="SignalP"/>
    </source>
</evidence>
<keyword evidence="6" id="KW-1185">Reference proteome</keyword>
<feature type="domain" description="Glyoxal oxidase N-terminal" evidence="3">
    <location>
        <begin position="88"/>
        <end position="473"/>
    </location>
</feature>
<protein>
    <recommendedName>
        <fullName evidence="7">Glyoxal oxidase</fullName>
    </recommendedName>
</protein>
<gene>
    <name evidence="5" type="ORF">EXIGLDRAFT_603030</name>
</gene>